<reference key="1">
    <citation type="submission" date="2010-11" db="EMBL/GenBank/DDBJ databases">
        <title>Complete sequence of chromosome of Caldicellulosiruptor kristjanssonii 177R1B.</title>
        <authorList>
            <consortium name="US DOE Joint Genome Institute"/>
            <person name="Lucas S."/>
            <person name="Copeland A."/>
            <person name="Lapidus A."/>
            <person name="Cheng J.-F."/>
            <person name="Bruce D."/>
            <person name="Goodwin L."/>
            <person name="Pitluck S."/>
            <person name="Davenport K."/>
            <person name="Detter J.C."/>
            <person name="Han C."/>
            <person name="Tapia R."/>
            <person name="Land M."/>
            <person name="Hauser L."/>
            <person name="Jeffries C."/>
            <person name="Kyrpides N."/>
            <person name="Ivanova N."/>
            <person name="Mikhailova N."/>
            <person name="Blumer-Schuette S.E."/>
            <person name="Kelly R.M."/>
            <person name="Woyke T."/>
        </authorList>
    </citation>
    <scope>NUCLEOTIDE SEQUENCE</scope>
    <source>
        <strain>177R1B</strain>
    </source>
</reference>
<evidence type="ECO:0000313" key="2">
    <source>
        <dbReference type="EMBL" id="ADQ40440.1"/>
    </source>
</evidence>
<proteinExistence type="predicted"/>
<sequence>MKKRIFYFLFPILVLLLNITIVFCATIATIQLQYDSEVIPSQSSSGGNLVDQGKVLYRVKIRASIISPTDSRRIGRTILFSSNSSVAKCLTNSGLTNSNGIVYGNFEVRGNNSFQIAARIKDGEPLSGSATVIISPEVSAYYESPFKLTYYYIADEKDYTGSYDTPMPGIDGLYKSAFVQAVKLNGSGYTPTYRYVRYIGNNRFVYGNPITASGTTPVAGRTIAVDNKYIPRYFNGSNWLRGKVDIAGGVGVRIAEDSGGAIVGYHIDVFTGVGKSSALNTPWNNTYQKVKYLGNVVQ</sequence>
<accession>E4S4S1</accession>
<dbReference type="Gene3D" id="2.40.40.10">
    <property type="entry name" value="RlpA-like domain"/>
    <property type="match status" value="1"/>
</dbReference>
<dbReference type="GO" id="GO:0009254">
    <property type="term" value="P:peptidoglycan turnover"/>
    <property type="evidence" value="ECO:0007669"/>
    <property type="project" value="InterPro"/>
</dbReference>
<dbReference type="GO" id="GO:0004553">
    <property type="term" value="F:hydrolase activity, hydrolyzing O-glycosyl compounds"/>
    <property type="evidence" value="ECO:0007669"/>
    <property type="project" value="InterPro"/>
</dbReference>
<dbReference type="KEGG" id="cki:Calkr_0925"/>
<dbReference type="RefSeq" id="WP_013432258.1">
    <property type="nucleotide sequence ID" value="NC_014721.1"/>
</dbReference>
<dbReference type="InterPro" id="IPR036908">
    <property type="entry name" value="RlpA-like_sf"/>
</dbReference>
<evidence type="ECO:0000313" key="3">
    <source>
        <dbReference type="Proteomes" id="UP000009256"/>
    </source>
</evidence>
<dbReference type="GO" id="GO:0019867">
    <property type="term" value="C:outer membrane"/>
    <property type="evidence" value="ECO:0007669"/>
    <property type="project" value="InterPro"/>
</dbReference>
<name>E4S4S1_CALA7</name>
<dbReference type="Pfam" id="PF06725">
    <property type="entry name" value="3D"/>
    <property type="match status" value="1"/>
</dbReference>
<dbReference type="SUPFAM" id="SSF50685">
    <property type="entry name" value="Barwin-like endoglucanases"/>
    <property type="match status" value="1"/>
</dbReference>
<dbReference type="EMBL" id="CP002326">
    <property type="protein sequence ID" value="ADQ40440.1"/>
    <property type="molecule type" value="Genomic_DNA"/>
</dbReference>
<evidence type="ECO:0000259" key="1">
    <source>
        <dbReference type="Pfam" id="PF06725"/>
    </source>
</evidence>
<protein>
    <submittedName>
        <fullName evidence="2">3D domain-containing protein</fullName>
    </submittedName>
</protein>
<feature type="domain" description="3D" evidence="1">
    <location>
        <begin position="221"/>
        <end position="277"/>
    </location>
</feature>
<dbReference type="CDD" id="cd14486">
    <property type="entry name" value="3D_domain"/>
    <property type="match status" value="1"/>
</dbReference>
<dbReference type="HOGENOM" id="CLU_932799_0_0_9"/>
<organism evidence="2 3">
    <name type="scientific">Caldicellulosiruptor acetigenus (strain ATCC 700853 / DSM 12137 / I77R1B)</name>
    <name type="common">Caldicellulosiruptor kristjanssonii</name>
    <dbReference type="NCBI Taxonomy" id="632335"/>
    <lineage>
        <taxon>Bacteria</taxon>
        <taxon>Bacillati</taxon>
        <taxon>Bacillota</taxon>
        <taxon>Bacillota incertae sedis</taxon>
        <taxon>Caldicellulosiruptorales</taxon>
        <taxon>Caldicellulosiruptoraceae</taxon>
        <taxon>Caldicellulosiruptor</taxon>
    </lineage>
</organism>
<gene>
    <name evidence="2" type="ordered locus">Calkr_0925</name>
</gene>
<dbReference type="OrthoDB" id="9798935at2"/>
<dbReference type="InterPro" id="IPR010611">
    <property type="entry name" value="3D_dom"/>
</dbReference>
<keyword evidence="3" id="KW-1185">Reference proteome</keyword>
<dbReference type="Proteomes" id="UP000009256">
    <property type="component" value="Chromosome"/>
</dbReference>
<reference evidence="2 3" key="2">
    <citation type="journal article" date="2011" name="J. Bacteriol.">
        <title>Complete genome sequences for the anaerobic, extremely thermophilic plant biomass-degrading bacteria Caldicellulosiruptor hydrothermalis, Caldicellulosiruptor kristjanssonii, Caldicellulosiruptor kronotskyensis, Caldicellulosiruptor owensenis, and Caldicellulosiruptor lactoaceticus.</title>
        <authorList>
            <person name="Blumer-Schuette S.E."/>
            <person name="Ozdemir I."/>
            <person name="Mistry D."/>
            <person name="Lucas S."/>
            <person name="Lapidus A."/>
            <person name="Cheng J.F."/>
            <person name="Goodwin L.A."/>
            <person name="Pitluck S."/>
            <person name="Land M.L."/>
            <person name="Hauser L.J."/>
            <person name="Woyke T."/>
            <person name="Mikhailova N."/>
            <person name="Pati A."/>
            <person name="Kyrpides N.C."/>
            <person name="Ivanova N."/>
            <person name="Detter J.C."/>
            <person name="Walston-Davenport K."/>
            <person name="Han S."/>
            <person name="Adams M.W."/>
            <person name="Kelly R.M."/>
        </authorList>
    </citation>
    <scope>NUCLEOTIDE SEQUENCE [LARGE SCALE GENOMIC DNA]</scope>
    <source>
        <strain evidence="3">ATCC 700853 / DSM 12137 / I77R1B</strain>
    </source>
</reference>
<dbReference type="AlphaFoldDB" id="E4S4S1"/>